<dbReference type="EMBL" id="CP015584">
    <property type="protein sequence ID" value="APT59866.1"/>
    <property type="molecule type" value="Genomic_DNA"/>
</dbReference>
<gene>
    <name evidence="2" type="ORF">RGI145_21420</name>
</gene>
<reference evidence="2 3" key="1">
    <citation type="submission" date="2016-05" db="EMBL/GenBank/DDBJ databases">
        <title>Complete Genome and Methylome Analysis of Psychrotrophic Bacterial Isolates from Antarctic Lake Untersee.</title>
        <authorList>
            <person name="Fomenkov A."/>
            <person name="Akimov V.N."/>
            <person name="Vasilyeva L.V."/>
            <person name="Andersen D."/>
            <person name="Vincze T."/>
            <person name="Roberts R.J."/>
        </authorList>
    </citation>
    <scope>NUCLEOTIDE SEQUENCE [LARGE SCALE GENOMIC DNA]</scope>
    <source>
        <strain evidence="2 3">U14-5</strain>
    </source>
</reference>
<evidence type="ECO:0008006" key="4">
    <source>
        <dbReference type="Google" id="ProtNLM"/>
    </source>
</evidence>
<dbReference type="PIRSF" id="PIRSF017082">
    <property type="entry name" value="YflP"/>
    <property type="match status" value="1"/>
</dbReference>
<dbReference type="SUPFAM" id="SSF53850">
    <property type="entry name" value="Periplasmic binding protein-like II"/>
    <property type="match status" value="1"/>
</dbReference>
<dbReference type="KEGG" id="rgi:RGI145_21420"/>
<comment type="similarity">
    <text evidence="1">Belongs to the UPF0065 (bug) family.</text>
</comment>
<dbReference type="AlphaFoldDB" id="A0A1L7AM86"/>
<dbReference type="PANTHER" id="PTHR42928:SF3">
    <property type="entry name" value="UPF0065 PROTEIN YFLP"/>
    <property type="match status" value="1"/>
</dbReference>
<sequence>MTMTRRTMLGATLGATFGSILVREALAQAIRVLDVTVPGGPGSGLDQVARAIEDAVRHDHLAPAVRVNNVPGGGGMVAISQFVTSKRGNAQAVVVQGAGTVFFPLTNKTPVSLADVRPLARLAGEYEVIVVRADSPIRSFQDLIQRFKSDPGSIAWGGGSPGSTENIFFARIAKIAGVDLKRLNFIPHPNTGEVVISALSGQVSLVGGGMQDFITQVEAGKMRLLAVAAPERLPGLEAPTLREMGYDIIFANWRGVSVHPSLTEEQAKGLSEFFAKLVQSPRWQQIMKDRGWLDLYMPEAEYQAFIKEEARQAREILSELGMAV</sequence>
<dbReference type="STRING" id="257708.RGI145_21420"/>
<organism evidence="2 3">
    <name type="scientific">Roseomonas gilardii</name>
    <dbReference type="NCBI Taxonomy" id="257708"/>
    <lineage>
        <taxon>Bacteria</taxon>
        <taxon>Pseudomonadati</taxon>
        <taxon>Pseudomonadota</taxon>
        <taxon>Alphaproteobacteria</taxon>
        <taxon>Acetobacterales</taxon>
        <taxon>Roseomonadaceae</taxon>
        <taxon>Roseomonas</taxon>
    </lineage>
</organism>
<evidence type="ECO:0000313" key="2">
    <source>
        <dbReference type="EMBL" id="APT59866.1"/>
    </source>
</evidence>
<evidence type="ECO:0000313" key="3">
    <source>
        <dbReference type="Proteomes" id="UP000185494"/>
    </source>
</evidence>
<dbReference type="PANTHER" id="PTHR42928">
    <property type="entry name" value="TRICARBOXYLATE-BINDING PROTEIN"/>
    <property type="match status" value="1"/>
</dbReference>
<name>A0A1L7AM86_9PROT</name>
<dbReference type="Gene3D" id="3.40.190.150">
    <property type="entry name" value="Bordetella uptake gene, domain 1"/>
    <property type="match status" value="1"/>
</dbReference>
<dbReference type="CDD" id="cd07012">
    <property type="entry name" value="PBP2_Bug_TTT"/>
    <property type="match status" value="1"/>
</dbReference>
<dbReference type="Proteomes" id="UP000185494">
    <property type="component" value="Chromosome 2"/>
</dbReference>
<proteinExistence type="inferred from homology"/>
<dbReference type="InterPro" id="IPR005064">
    <property type="entry name" value="BUG"/>
</dbReference>
<dbReference type="InterPro" id="IPR042100">
    <property type="entry name" value="Bug_dom1"/>
</dbReference>
<dbReference type="Gene3D" id="3.40.190.10">
    <property type="entry name" value="Periplasmic binding protein-like II"/>
    <property type="match status" value="1"/>
</dbReference>
<accession>A0A1L7AM86</accession>
<protein>
    <recommendedName>
        <fullName evidence="4">C4-dicarboxylate ABC transporter substrate-binding protein</fullName>
    </recommendedName>
</protein>
<dbReference type="Pfam" id="PF03401">
    <property type="entry name" value="TctC"/>
    <property type="match status" value="1"/>
</dbReference>
<evidence type="ECO:0000256" key="1">
    <source>
        <dbReference type="ARBA" id="ARBA00006987"/>
    </source>
</evidence>